<dbReference type="EMBL" id="JASAOG010000062">
    <property type="protein sequence ID" value="KAK0056324.1"/>
    <property type="molecule type" value="Genomic_DNA"/>
</dbReference>
<dbReference type="Proteomes" id="UP001233172">
    <property type="component" value="Unassembled WGS sequence"/>
</dbReference>
<evidence type="ECO:0000313" key="1">
    <source>
        <dbReference type="EMBL" id="KAK0056324.1"/>
    </source>
</evidence>
<accession>A0AAD8BKI6</accession>
<reference evidence="1" key="1">
    <citation type="journal article" date="2023" name="PLoS Negl. Trop. Dis.">
        <title>A genome sequence for Biomphalaria pfeifferi, the major vector snail for the human-infecting parasite Schistosoma mansoni.</title>
        <authorList>
            <person name="Bu L."/>
            <person name="Lu L."/>
            <person name="Laidemitt M.R."/>
            <person name="Zhang S.M."/>
            <person name="Mutuku M."/>
            <person name="Mkoji G."/>
            <person name="Steinauer M."/>
            <person name="Loker E.S."/>
        </authorList>
    </citation>
    <scope>NUCLEOTIDE SEQUENCE</scope>
    <source>
        <strain evidence="1">KasaAsao</strain>
    </source>
</reference>
<keyword evidence="2" id="KW-1185">Reference proteome</keyword>
<proteinExistence type="predicted"/>
<evidence type="ECO:0000313" key="2">
    <source>
        <dbReference type="Proteomes" id="UP001233172"/>
    </source>
</evidence>
<comment type="caution">
    <text evidence="1">The sequence shown here is derived from an EMBL/GenBank/DDBJ whole genome shotgun (WGS) entry which is preliminary data.</text>
</comment>
<reference evidence="1" key="2">
    <citation type="submission" date="2023-04" db="EMBL/GenBank/DDBJ databases">
        <authorList>
            <person name="Bu L."/>
            <person name="Lu L."/>
            <person name="Laidemitt M.R."/>
            <person name="Zhang S.M."/>
            <person name="Mutuku M."/>
            <person name="Mkoji G."/>
            <person name="Steinauer M."/>
            <person name="Loker E.S."/>
        </authorList>
    </citation>
    <scope>NUCLEOTIDE SEQUENCE</scope>
    <source>
        <strain evidence="1">KasaAsao</strain>
        <tissue evidence="1">Whole Snail</tissue>
    </source>
</reference>
<organism evidence="1 2">
    <name type="scientific">Biomphalaria pfeifferi</name>
    <name type="common">Bloodfluke planorb</name>
    <name type="synonym">Freshwater snail</name>
    <dbReference type="NCBI Taxonomy" id="112525"/>
    <lineage>
        <taxon>Eukaryota</taxon>
        <taxon>Metazoa</taxon>
        <taxon>Spiralia</taxon>
        <taxon>Lophotrochozoa</taxon>
        <taxon>Mollusca</taxon>
        <taxon>Gastropoda</taxon>
        <taxon>Heterobranchia</taxon>
        <taxon>Euthyneura</taxon>
        <taxon>Panpulmonata</taxon>
        <taxon>Hygrophila</taxon>
        <taxon>Lymnaeoidea</taxon>
        <taxon>Planorbidae</taxon>
        <taxon>Biomphalaria</taxon>
    </lineage>
</organism>
<name>A0AAD8BKI6_BIOPF</name>
<sequence length="87" mass="10044">MQTMTNVPAITANVRYATDEIYATDDMYASSMQKNDRCATDDSYAKYDINNKYKSYAPNDKNAACGMYAIKDMYATPLTFFYPCRYY</sequence>
<gene>
    <name evidence="1" type="ORF">Bpfe_014104</name>
</gene>
<dbReference type="AlphaFoldDB" id="A0AAD8BKI6"/>
<protein>
    <submittedName>
        <fullName evidence="1">Uncharacterized protein</fullName>
    </submittedName>
</protein>